<organism evidence="1 2">
    <name type="scientific">Tilletia laevis</name>
    <dbReference type="NCBI Taxonomy" id="157183"/>
    <lineage>
        <taxon>Eukaryota</taxon>
        <taxon>Fungi</taxon>
        <taxon>Dikarya</taxon>
        <taxon>Basidiomycota</taxon>
        <taxon>Ustilaginomycotina</taxon>
        <taxon>Exobasidiomycetes</taxon>
        <taxon>Tilletiales</taxon>
        <taxon>Tilletiaceae</taxon>
        <taxon>Tilletia</taxon>
    </lineage>
</organism>
<proteinExistence type="predicted"/>
<comment type="caution">
    <text evidence="1">The sequence shown here is derived from an EMBL/GenBank/DDBJ whole genome shotgun (WGS) entry which is preliminary data.</text>
</comment>
<keyword evidence="2" id="KW-1185">Reference proteome</keyword>
<gene>
    <name evidence="1" type="ORF">JKILLFL_G1505</name>
</gene>
<evidence type="ECO:0000313" key="1">
    <source>
        <dbReference type="EMBL" id="CAD6938325.1"/>
    </source>
</evidence>
<evidence type="ECO:0000313" key="2">
    <source>
        <dbReference type="Proteomes" id="UP000836404"/>
    </source>
</evidence>
<name>A0A9N8LVP6_9BASI</name>
<protein>
    <submittedName>
        <fullName evidence="1">Uncharacterized protein</fullName>
    </submittedName>
</protein>
<dbReference type="Proteomes" id="UP000836404">
    <property type="component" value="Unassembled WGS sequence"/>
</dbReference>
<reference evidence="1 2" key="1">
    <citation type="submission" date="2020-10" db="EMBL/GenBank/DDBJ databases">
        <authorList>
            <person name="Sedaghatjoo S."/>
        </authorList>
    </citation>
    <scope>NUCLEOTIDE SEQUENCE [LARGE SCALE GENOMIC DNA]</scope>
    <source>
        <strain evidence="1 2">LLFL</strain>
    </source>
</reference>
<accession>A0A9N8LVP6</accession>
<dbReference type="EMBL" id="CAJHJF010003799">
    <property type="protein sequence ID" value="CAD6938325.1"/>
    <property type="molecule type" value="Genomic_DNA"/>
</dbReference>
<sequence length="70" mass="7719">MKQGVGFLSQLGIAWGNMNLSYPLSPWFTPKEDAEWLKEHRYWTATKTTAGLSSNGGGAASSCFVRRVHS</sequence>
<dbReference type="AlphaFoldDB" id="A0A9N8LVP6"/>